<protein>
    <submittedName>
        <fullName evidence="2">Uncharacterized protein</fullName>
    </submittedName>
</protein>
<comment type="caution">
    <text evidence="2">The sequence shown here is derived from an EMBL/GenBank/DDBJ whole genome shotgun (WGS) entry which is preliminary data.</text>
</comment>
<gene>
    <name evidence="2" type="ORF">GH714_040187</name>
</gene>
<evidence type="ECO:0000313" key="2">
    <source>
        <dbReference type="EMBL" id="KAF2315664.1"/>
    </source>
</evidence>
<proteinExistence type="predicted"/>
<feature type="compositionally biased region" description="Basic and acidic residues" evidence="1">
    <location>
        <begin position="146"/>
        <end position="167"/>
    </location>
</feature>
<sequence>MICIEEPWGGRQICTIPNQGIDELQHELPKGIWLRFDLIINYLDLPTLYLQGQAKGVLFEDYGDGYEFTKGAYLFTRYVAELQSSIVIVFLKQKGLGRGPKDVCTCNCCLAEVDSRGMDGDVVQIIMPLENDVSELAATSKQQYRSRLESSKHIPDVEEISRPRGGELSKIPIELKSGD</sequence>
<keyword evidence="3" id="KW-1185">Reference proteome</keyword>
<accession>A0A6A6MR15</accession>
<dbReference type="AlphaFoldDB" id="A0A6A6MR15"/>
<feature type="region of interest" description="Disordered" evidence="1">
    <location>
        <begin position="144"/>
        <end position="179"/>
    </location>
</feature>
<dbReference type="EMBL" id="JAAGAX010000005">
    <property type="protein sequence ID" value="KAF2315664.1"/>
    <property type="molecule type" value="Genomic_DNA"/>
</dbReference>
<dbReference type="Proteomes" id="UP000467840">
    <property type="component" value="Chromosome 15"/>
</dbReference>
<evidence type="ECO:0000313" key="3">
    <source>
        <dbReference type="Proteomes" id="UP000467840"/>
    </source>
</evidence>
<reference evidence="2 3" key="1">
    <citation type="journal article" date="2020" name="Mol. Plant">
        <title>The Chromosome-Based Rubber Tree Genome Provides New Insights into Spurge Genome Evolution and Rubber Biosynthesis.</title>
        <authorList>
            <person name="Liu J."/>
            <person name="Shi C."/>
            <person name="Shi C.C."/>
            <person name="Li W."/>
            <person name="Zhang Q.J."/>
            <person name="Zhang Y."/>
            <person name="Li K."/>
            <person name="Lu H.F."/>
            <person name="Shi C."/>
            <person name="Zhu S.T."/>
            <person name="Xiao Z.Y."/>
            <person name="Nan H."/>
            <person name="Yue Y."/>
            <person name="Zhu X.G."/>
            <person name="Wu Y."/>
            <person name="Hong X.N."/>
            <person name="Fan G.Y."/>
            <person name="Tong Y."/>
            <person name="Zhang D."/>
            <person name="Mao C.L."/>
            <person name="Liu Y.L."/>
            <person name="Hao S.J."/>
            <person name="Liu W.Q."/>
            <person name="Lv M.Q."/>
            <person name="Zhang H.B."/>
            <person name="Liu Y."/>
            <person name="Hu-Tang G.R."/>
            <person name="Wang J.P."/>
            <person name="Wang J.H."/>
            <person name="Sun Y.H."/>
            <person name="Ni S.B."/>
            <person name="Chen W.B."/>
            <person name="Zhang X.C."/>
            <person name="Jiao Y.N."/>
            <person name="Eichler E.E."/>
            <person name="Li G.H."/>
            <person name="Liu X."/>
            <person name="Gao L.Z."/>
        </authorList>
    </citation>
    <scope>NUCLEOTIDE SEQUENCE [LARGE SCALE GENOMIC DNA]</scope>
    <source>
        <strain evidence="3">cv. GT1</strain>
        <tissue evidence="2">Leaf</tissue>
    </source>
</reference>
<name>A0A6A6MR15_HEVBR</name>
<organism evidence="2 3">
    <name type="scientific">Hevea brasiliensis</name>
    <name type="common">Para rubber tree</name>
    <name type="synonym">Siphonia brasiliensis</name>
    <dbReference type="NCBI Taxonomy" id="3981"/>
    <lineage>
        <taxon>Eukaryota</taxon>
        <taxon>Viridiplantae</taxon>
        <taxon>Streptophyta</taxon>
        <taxon>Embryophyta</taxon>
        <taxon>Tracheophyta</taxon>
        <taxon>Spermatophyta</taxon>
        <taxon>Magnoliopsida</taxon>
        <taxon>eudicotyledons</taxon>
        <taxon>Gunneridae</taxon>
        <taxon>Pentapetalae</taxon>
        <taxon>rosids</taxon>
        <taxon>fabids</taxon>
        <taxon>Malpighiales</taxon>
        <taxon>Euphorbiaceae</taxon>
        <taxon>Crotonoideae</taxon>
        <taxon>Micrandreae</taxon>
        <taxon>Hevea</taxon>
    </lineage>
</organism>
<evidence type="ECO:0000256" key="1">
    <source>
        <dbReference type="SAM" id="MobiDB-lite"/>
    </source>
</evidence>